<dbReference type="InterPro" id="IPR013974">
    <property type="entry name" value="SAF"/>
</dbReference>
<dbReference type="InterPro" id="IPR006190">
    <property type="entry name" value="SAF_AFP_Neu5Ac"/>
</dbReference>
<protein>
    <submittedName>
        <fullName evidence="2">N-acetylneuraminate synthase</fullName>
    </submittedName>
</protein>
<dbReference type="SUPFAM" id="SSF51269">
    <property type="entry name" value="AFP III-like domain"/>
    <property type="match status" value="1"/>
</dbReference>
<evidence type="ECO:0000313" key="2">
    <source>
        <dbReference type="EMBL" id="EZP75261.1"/>
    </source>
</evidence>
<dbReference type="Pfam" id="PF03102">
    <property type="entry name" value="NeuB"/>
    <property type="match status" value="1"/>
</dbReference>
<dbReference type="PANTHER" id="PTHR42966">
    <property type="entry name" value="N-ACETYLNEURAMINATE SYNTHASE"/>
    <property type="match status" value="1"/>
</dbReference>
<reference evidence="2 3" key="1">
    <citation type="journal article" date="2014" name="Appl. Microbiol. Biotechnol.">
        <title>Transformable facultative thermophile Geobacillus stearothermophilus NUB3621 as a host strain for metabolic engineering.</title>
        <authorList>
            <person name="Blanchard K."/>
            <person name="Robic S."/>
            <person name="Matsumura I."/>
        </authorList>
    </citation>
    <scope>NUCLEOTIDE SEQUENCE [LARGE SCALE GENOMIC DNA]</scope>
    <source>
        <strain evidence="2 3">NUB3621</strain>
    </source>
</reference>
<evidence type="ECO:0000259" key="1">
    <source>
        <dbReference type="PROSITE" id="PS50844"/>
    </source>
</evidence>
<keyword evidence="3" id="KW-1185">Reference proteome</keyword>
<dbReference type="Proteomes" id="UP000023566">
    <property type="component" value="Chromosome"/>
</dbReference>
<dbReference type="InterPro" id="IPR051690">
    <property type="entry name" value="PseI-like"/>
</dbReference>
<dbReference type="Pfam" id="PF08666">
    <property type="entry name" value="SAF"/>
    <property type="match status" value="1"/>
</dbReference>
<dbReference type="RefSeq" id="WP_043906211.1">
    <property type="nucleotide sequence ID" value="NZ_CM002692.1"/>
</dbReference>
<dbReference type="PROSITE" id="PS50844">
    <property type="entry name" value="AFP_LIKE"/>
    <property type="match status" value="1"/>
</dbReference>
<sequence length="351" mass="39749">MTQISINGKSITRDGNNVYLIAEAGVNHGGNIEIAKDMIRKAAEAGADAIKFQTYKAEKLASKNSPAYWDRTKEKSASQYELFKKYDAFWIDEYKVLAEYCKECGIDFLSTPFDSESAEFLNELMPAFKIASADLTNHPFLKQIARYGKPIILSTGASTLGEIAEAVRVIEEEGNSQIALLHCVLSYPTKNEDAHLNMITHLKEVFPQYVIGYSDHTIPDPSMMTLNTAVFLGARIIEKHYTFDKTLEGNDHYHAMDENDIKVFKNNMKIYFDVLGKKYKEPLEAEKQAIKYARRSLVATQDIPKGTVITEEMLTWKRPGTGISPKYIEFVIGREAKVDIKEDDILTWEMV</sequence>
<dbReference type="PANTHER" id="PTHR42966:SF1">
    <property type="entry name" value="SIALIC ACID SYNTHASE"/>
    <property type="match status" value="1"/>
</dbReference>
<name>A0ABC9VAU8_9BACL</name>
<dbReference type="InterPro" id="IPR036732">
    <property type="entry name" value="AFP_Neu5c_C_sf"/>
</dbReference>
<evidence type="ECO:0000313" key="3">
    <source>
        <dbReference type="Proteomes" id="UP000023566"/>
    </source>
</evidence>
<dbReference type="SUPFAM" id="SSF51569">
    <property type="entry name" value="Aldolase"/>
    <property type="match status" value="1"/>
</dbReference>
<dbReference type="Gene3D" id="3.20.20.70">
    <property type="entry name" value="Aldolase class I"/>
    <property type="match status" value="1"/>
</dbReference>
<proteinExistence type="predicted"/>
<dbReference type="AlphaFoldDB" id="A0ABC9VAU8"/>
<dbReference type="InterPro" id="IPR013132">
    <property type="entry name" value="PseI/NeuA/B-like_N"/>
</dbReference>
<gene>
    <name evidence="2" type="ORF">H839_17213</name>
</gene>
<dbReference type="Gene3D" id="3.90.1210.10">
    <property type="entry name" value="Antifreeze-like/N-acetylneuraminic acid synthase C-terminal domain"/>
    <property type="match status" value="1"/>
</dbReference>
<feature type="domain" description="AFP-like" evidence="1">
    <location>
        <begin position="296"/>
        <end position="351"/>
    </location>
</feature>
<dbReference type="InterPro" id="IPR057736">
    <property type="entry name" value="SAF_PseI/NeuA/NeuB"/>
</dbReference>
<organism evidence="2 3">
    <name type="scientific">Parageobacillus genomosp. 1</name>
    <dbReference type="NCBI Taxonomy" id="1295642"/>
    <lineage>
        <taxon>Bacteria</taxon>
        <taxon>Bacillati</taxon>
        <taxon>Bacillota</taxon>
        <taxon>Bacilli</taxon>
        <taxon>Bacillales</taxon>
        <taxon>Anoxybacillaceae</taxon>
        <taxon>Parageobacillus</taxon>
    </lineage>
</organism>
<dbReference type="SMART" id="SM00858">
    <property type="entry name" value="SAF"/>
    <property type="match status" value="1"/>
</dbReference>
<comment type="caution">
    <text evidence="2">The sequence shown here is derived from an EMBL/GenBank/DDBJ whole genome shotgun (WGS) entry which is preliminary data.</text>
</comment>
<dbReference type="EMBL" id="AOTZ01000009">
    <property type="protein sequence ID" value="EZP75261.1"/>
    <property type="molecule type" value="Genomic_DNA"/>
</dbReference>
<dbReference type="InterPro" id="IPR013785">
    <property type="entry name" value="Aldolase_TIM"/>
</dbReference>
<dbReference type="CDD" id="cd11615">
    <property type="entry name" value="SAF_NeuB_like"/>
    <property type="match status" value="1"/>
</dbReference>
<accession>A0ABC9VAU8</accession>